<reference evidence="2" key="2">
    <citation type="journal article" date="2017" name="Nat. Plants">
        <title>The Aegilops tauschii genome reveals multiple impacts of transposons.</title>
        <authorList>
            <person name="Zhao G."/>
            <person name="Zou C."/>
            <person name="Li K."/>
            <person name="Wang K."/>
            <person name="Li T."/>
            <person name="Gao L."/>
            <person name="Zhang X."/>
            <person name="Wang H."/>
            <person name="Yang Z."/>
            <person name="Liu X."/>
            <person name="Jiang W."/>
            <person name="Mao L."/>
            <person name="Kong X."/>
            <person name="Jiao Y."/>
            <person name="Jia J."/>
        </authorList>
    </citation>
    <scope>NUCLEOTIDE SEQUENCE [LARGE SCALE GENOMIC DNA]</scope>
    <source>
        <strain evidence="2">cv. AL8/78</strain>
    </source>
</reference>
<dbReference type="Gramene" id="AET7Gv20868900.3">
    <property type="protein sequence ID" value="AET7Gv20868900.3"/>
    <property type="gene ID" value="AET7Gv20868900"/>
</dbReference>
<proteinExistence type="predicted"/>
<reference evidence="2" key="1">
    <citation type="journal article" date="2014" name="Science">
        <title>Ancient hybridizations among the ancestral genomes of bread wheat.</title>
        <authorList>
            <consortium name="International Wheat Genome Sequencing Consortium,"/>
            <person name="Marcussen T."/>
            <person name="Sandve S.R."/>
            <person name="Heier L."/>
            <person name="Spannagl M."/>
            <person name="Pfeifer M."/>
            <person name="Jakobsen K.S."/>
            <person name="Wulff B.B."/>
            <person name="Steuernagel B."/>
            <person name="Mayer K.F."/>
            <person name="Olsen O.A."/>
        </authorList>
    </citation>
    <scope>NUCLEOTIDE SEQUENCE [LARGE SCALE GENOMIC DNA]</scope>
    <source>
        <strain evidence="2">cv. AL8/78</strain>
    </source>
</reference>
<reference evidence="1" key="4">
    <citation type="submission" date="2019-03" db="UniProtKB">
        <authorList>
            <consortium name="EnsemblPlants"/>
        </authorList>
    </citation>
    <scope>IDENTIFICATION</scope>
</reference>
<accession>A0A453SAQ5</accession>
<reference evidence="1" key="3">
    <citation type="journal article" date="2017" name="Nature">
        <title>Genome sequence of the progenitor of the wheat D genome Aegilops tauschii.</title>
        <authorList>
            <person name="Luo M.C."/>
            <person name="Gu Y.Q."/>
            <person name="Puiu D."/>
            <person name="Wang H."/>
            <person name="Twardziok S.O."/>
            <person name="Deal K.R."/>
            <person name="Huo N."/>
            <person name="Zhu T."/>
            <person name="Wang L."/>
            <person name="Wang Y."/>
            <person name="McGuire P.E."/>
            <person name="Liu S."/>
            <person name="Long H."/>
            <person name="Ramasamy R.K."/>
            <person name="Rodriguez J.C."/>
            <person name="Van S.L."/>
            <person name="Yuan L."/>
            <person name="Wang Z."/>
            <person name="Xia Z."/>
            <person name="Xiao L."/>
            <person name="Anderson O.D."/>
            <person name="Ouyang S."/>
            <person name="Liang Y."/>
            <person name="Zimin A.V."/>
            <person name="Pertea G."/>
            <person name="Qi P."/>
            <person name="Bennetzen J.L."/>
            <person name="Dai X."/>
            <person name="Dawson M.W."/>
            <person name="Muller H.G."/>
            <person name="Kugler K."/>
            <person name="Rivarola-Duarte L."/>
            <person name="Spannagl M."/>
            <person name="Mayer K.F.X."/>
            <person name="Lu F.H."/>
            <person name="Bevan M.W."/>
            <person name="Leroy P."/>
            <person name="Li P."/>
            <person name="You F.M."/>
            <person name="Sun Q."/>
            <person name="Liu Z."/>
            <person name="Lyons E."/>
            <person name="Wicker T."/>
            <person name="Salzberg S.L."/>
            <person name="Devos K.M."/>
            <person name="Dvorak J."/>
        </authorList>
    </citation>
    <scope>NUCLEOTIDE SEQUENCE [LARGE SCALE GENOMIC DNA]</scope>
    <source>
        <strain evidence="1">cv. AL8/78</strain>
    </source>
</reference>
<reference evidence="1" key="5">
    <citation type="journal article" date="2021" name="G3 (Bethesda)">
        <title>Aegilops tauschii genome assembly Aet v5.0 features greater sequence contiguity and improved annotation.</title>
        <authorList>
            <person name="Wang L."/>
            <person name="Zhu T."/>
            <person name="Rodriguez J.C."/>
            <person name="Deal K.R."/>
            <person name="Dubcovsky J."/>
            <person name="McGuire P.E."/>
            <person name="Lux T."/>
            <person name="Spannagl M."/>
            <person name="Mayer K.F.X."/>
            <person name="Baldrich P."/>
            <person name="Meyers B.C."/>
            <person name="Huo N."/>
            <person name="Gu Y.Q."/>
            <person name="Zhou H."/>
            <person name="Devos K.M."/>
            <person name="Bennetzen J.L."/>
            <person name="Unver T."/>
            <person name="Budak H."/>
            <person name="Gulick P.J."/>
            <person name="Galiba G."/>
            <person name="Kalapos B."/>
            <person name="Nelson D.R."/>
            <person name="Li P."/>
            <person name="You F.M."/>
            <person name="Luo M.C."/>
            <person name="Dvorak J."/>
        </authorList>
    </citation>
    <scope>NUCLEOTIDE SEQUENCE [LARGE SCALE GENOMIC DNA]</scope>
    <source>
        <strain evidence="1">cv. AL8/78</strain>
    </source>
</reference>
<dbReference type="AlphaFoldDB" id="A0A453SAQ5"/>
<evidence type="ECO:0000313" key="2">
    <source>
        <dbReference type="Proteomes" id="UP000015105"/>
    </source>
</evidence>
<keyword evidence="2" id="KW-1185">Reference proteome</keyword>
<dbReference type="EnsemblPlants" id="AET7Gv20868900.3">
    <property type="protein sequence ID" value="AET7Gv20868900.3"/>
    <property type="gene ID" value="AET7Gv20868900"/>
</dbReference>
<dbReference type="Proteomes" id="UP000015105">
    <property type="component" value="Chromosome 7D"/>
</dbReference>
<organism evidence="1 2">
    <name type="scientific">Aegilops tauschii subsp. strangulata</name>
    <name type="common">Goatgrass</name>
    <dbReference type="NCBI Taxonomy" id="200361"/>
    <lineage>
        <taxon>Eukaryota</taxon>
        <taxon>Viridiplantae</taxon>
        <taxon>Streptophyta</taxon>
        <taxon>Embryophyta</taxon>
        <taxon>Tracheophyta</taxon>
        <taxon>Spermatophyta</taxon>
        <taxon>Magnoliopsida</taxon>
        <taxon>Liliopsida</taxon>
        <taxon>Poales</taxon>
        <taxon>Poaceae</taxon>
        <taxon>BOP clade</taxon>
        <taxon>Pooideae</taxon>
        <taxon>Triticodae</taxon>
        <taxon>Triticeae</taxon>
        <taxon>Triticinae</taxon>
        <taxon>Aegilops</taxon>
    </lineage>
</organism>
<evidence type="ECO:0000313" key="1">
    <source>
        <dbReference type="EnsemblPlants" id="AET7Gv20868900.3"/>
    </source>
</evidence>
<protein>
    <submittedName>
        <fullName evidence="1">Uncharacterized protein</fullName>
    </submittedName>
</protein>
<name>A0A453SAQ5_AEGTS</name>
<sequence>MLHCVITCLLWNFEFGGTLYFYIMLIPCSAPKMLSHDHSFAAVYRLITGRYGKLIQNLVSIGSTKGYS</sequence>